<feature type="domain" description="Protein kinase" evidence="3">
    <location>
        <begin position="121"/>
        <end position="386"/>
    </location>
</feature>
<dbReference type="GO" id="GO:0005524">
    <property type="term" value="F:ATP binding"/>
    <property type="evidence" value="ECO:0007669"/>
    <property type="project" value="UniProtKB-KW"/>
</dbReference>
<dbReference type="Gene3D" id="3.30.200.20">
    <property type="entry name" value="Phosphorylase Kinase, domain 1"/>
    <property type="match status" value="1"/>
</dbReference>
<dbReference type="PANTHER" id="PTHR24346:SF30">
    <property type="entry name" value="MATERNAL EMBRYONIC LEUCINE ZIPPER KINASE"/>
    <property type="match status" value="1"/>
</dbReference>
<dbReference type="PROSITE" id="PS50011">
    <property type="entry name" value="PROTEIN_KINASE_DOM"/>
    <property type="match status" value="1"/>
</dbReference>
<dbReference type="Pfam" id="PF00069">
    <property type="entry name" value="Pkinase"/>
    <property type="match status" value="1"/>
</dbReference>
<evidence type="ECO:0000313" key="4">
    <source>
        <dbReference type="EMBL" id="QPG95328.1"/>
    </source>
</evidence>
<keyword evidence="5" id="KW-1185">Reference proteome</keyword>
<dbReference type="SUPFAM" id="SSF56112">
    <property type="entry name" value="Protein kinase-like (PK-like)"/>
    <property type="match status" value="1"/>
</dbReference>
<reference evidence="4 5" key="1">
    <citation type="journal article" date="2018" name="PLoS Genet.">
        <title>Repeat elements organise 3D genome structure and mediate transcription in the filamentous fungus Epichloe festucae.</title>
        <authorList>
            <person name="Winter D.J."/>
            <person name="Ganley A.R.D."/>
            <person name="Young C.A."/>
            <person name="Liachko I."/>
            <person name="Schardl C.L."/>
            <person name="Dupont P.Y."/>
            <person name="Berry D."/>
            <person name="Ram A."/>
            <person name="Scott B."/>
            <person name="Cox M.P."/>
        </authorList>
    </citation>
    <scope>NUCLEOTIDE SEQUENCE [LARGE SCALE GENOMIC DNA]</scope>
    <source>
        <strain evidence="4 5">Fl1</strain>
    </source>
</reference>
<gene>
    <name evidence="4" type="ORF">C2857_000150</name>
</gene>
<proteinExistence type="predicted"/>
<dbReference type="Gene3D" id="1.10.510.10">
    <property type="entry name" value="Transferase(Phosphotransferase) domain 1"/>
    <property type="match status" value="1"/>
</dbReference>
<dbReference type="InterPro" id="IPR008271">
    <property type="entry name" value="Ser/Thr_kinase_AS"/>
</dbReference>
<dbReference type="OrthoDB" id="5140387at2759"/>
<evidence type="ECO:0000256" key="1">
    <source>
        <dbReference type="ARBA" id="ARBA00022741"/>
    </source>
</evidence>
<dbReference type="PROSITE" id="PS00108">
    <property type="entry name" value="PROTEIN_KINASE_ST"/>
    <property type="match status" value="1"/>
</dbReference>
<dbReference type="InterPro" id="IPR000719">
    <property type="entry name" value="Prot_kinase_dom"/>
</dbReference>
<organism evidence="4 5">
    <name type="scientific">Epichloe festucae (strain Fl1)</name>
    <dbReference type="NCBI Taxonomy" id="877507"/>
    <lineage>
        <taxon>Eukaryota</taxon>
        <taxon>Fungi</taxon>
        <taxon>Dikarya</taxon>
        <taxon>Ascomycota</taxon>
        <taxon>Pezizomycotina</taxon>
        <taxon>Sordariomycetes</taxon>
        <taxon>Hypocreomycetidae</taxon>
        <taxon>Hypocreales</taxon>
        <taxon>Clavicipitaceae</taxon>
        <taxon>Epichloe</taxon>
    </lineage>
</organism>
<dbReference type="GO" id="GO:0035556">
    <property type="term" value="P:intracellular signal transduction"/>
    <property type="evidence" value="ECO:0007669"/>
    <property type="project" value="TreeGrafter"/>
</dbReference>
<evidence type="ECO:0000313" key="5">
    <source>
        <dbReference type="Proteomes" id="UP000594364"/>
    </source>
</evidence>
<protein>
    <recommendedName>
        <fullName evidence="3">Protein kinase domain-containing protein</fullName>
    </recommendedName>
</protein>
<dbReference type="GO" id="GO:0005737">
    <property type="term" value="C:cytoplasm"/>
    <property type="evidence" value="ECO:0007669"/>
    <property type="project" value="TreeGrafter"/>
</dbReference>
<name>A0A7S9PT62_EPIFF</name>
<dbReference type="GO" id="GO:0004674">
    <property type="term" value="F:protein serine/threonine kinase activity"/>
    <property type="evidence" value="ECO:0007669"/>
    <property type="project" value="TreeGrafter"/>
</dbReference>
<dbReference type="InterPro" id="IPR011009">
    <property type="entry name" value="Kinase-like_dom_sf"/>
</dbReference>
<keyword evidence="1" id="KW-0547">Nucleotide-binding</keyword>
<dbReference type="AlphaFoldDB" id="A0A7S9PT62"/>
<sequence length="443" mass="49240">MSFLAIGERKESAQGIGYNGQNQKDVRKKETWILAYEPGSRKRFNEVSIHAGGLAIKVDFPNHSARDPRYEDNLKAFFHKSSDGARQVEFGGPPLEGLALESAATTQAPSIAQTPRDKLVYYNDKLVGRGTYGAVHRAIRARDGKYVASKTFTKPANKRNLDDVDPTWLTGIRREFTANVVQVFEFQEMPEPMIIMAYYPLGNIADVDAISEEDYVTALGQVLDGLSHLHNQGVVHRDLKPENLLVEKEPFFKVLITDFGMAKVVNKATLLTTFCGTLKYAAPEVFPGITEGHGPPVDVWSLGVIGLEWLYYIPAPPDVPESQDSHVPSREWHLWIRAWSDMLRDRLEDEDDDKVIEILHHMIYVDASRRWPAKRCLAQGFDNDVFKRRVADGLVVCTSDPGSLQYLAAKTPSAGSASPQSPGSDLDATIILGNLRDGEGCSI</sequence>
<dbReference type="SMART" id="SM00220">
    <property type="entry name" value="S_TKc"/>
    <property type="match status" value="1"/>
</dbReference>
<dbReference type="PANTHER" id="PTHR24346">
    <property type="entry name" value="MAP/MICROTUBULE AFFINITY-REGULATING KINASE"/>
    <property type="match status" value="1"/>
</dbReference>
<evidence type="ECO:0000259" key="3">
    <source>
        <dbReference type="PROSITE" id="PS50011"/>
    </source>
</evidence>
<dbReference type="EMBL" id="CP031386">
    <property type="protein sequence ID" value="QPG95328.1"/>
    <property type="molecule type" value="Genomic_DNA"/>
</dbReference>
<accession>A0A7S9PT62</accession>
<dbReference type="Proteomes" id="UP000594364">
    <property type="component" value="Chromosome 2"/>
</dbReference>
<evidence type="ECO:0000256" key="2">
    <source>
        <dbReference type="ARBA" id="ARBA00022840"/>
    </source>
</evidence>
<keyword evidence="2" id="KW-0067">ATP-binding</keyword>